<name>A0A2G5DTD8_AQUCA</name>
<dbReference type="InParanoid" id="A0A2G5DTD8"/>
<gene>
    <name evidence="2" type="ORF">AQUCO_01500381v1</name>
</gene>
<dbReference type="Proteomes" id="UP000230069">
    <property type="component" value="Unassembled WGS sequence"/>
</dbReference>
<keyword evidence="3" id="KW-1185">Reference proteome</keyword>
<evidence type="ECO:0000313" key="2">
    <source>
        <dbReference type="EMBL" id="PIA46794.1"/>
    </source>
</evidence>
<feature type="region of interest" description="Disordered" evidence="1">
    <location>
        <begin position="190"/>
        <end position="212"/>
    </location>
</feature>
<proteinExistence type="predicted"/>
<evidence type="ECO:0000313" key="3">
    <source>
        <dbReference type="Proteomes" id="UP000230069"/>
    </source>
</evidence>
<dbReference type="PANTHER" id="PTHR34555:SF1">
    <property type="entry name" value="INTEGRAL MEMBRANE HEMOLYSIN-III-LIKE PROTEIN"/>
    <property type="match status" value="1"/>
</dbReference>
<dbReference type="EMBL" id="KZ305032">
    <property type="protein sequence ID" value="PIA46794.1"/>
    <property type="molecule type" value="Genomic_DNA"/>
</dbReference>
<protein>
    <submittedName>
        <fullName evidence="2">Uncharacterized protein</fullName>
    </submittedName>
</protein>
<accession>A0A2G5DTD8</accession>
<dbReference type="PANTHER" id="PTHR34555">
    <property type="entry name" value="INTEGRAL MEMBRANE HEMOLYSIN-III-LIKE PROTEIN"/>
    <property type="match status" value="1"/>
</dbReference>
<reference evidence="2 3" key="1">
    <citation type="submission" date="2017-09" db="EMBL/GenBank/DDBJ databases">
        <title>WGS assembly of Aquilegia coerulea Goldsmith.</title>
        <authorList>
            <person name="Hodges S."/>
            <person name="Kramer E."/>
            <person name="Nordborg M."/>
            <person name="Tomkins J."/>
            <person name="Borevitz J."/>
            <person name="Derieg N."/>
            <person name="Yan J."/>
            <person name="Mihaltcheva S."/>
            <person name="Hayes R.D."/>
            <person name="Rokhsar D."/>
        </authorList>
    </citation>
    <scope>NUCLEOTIDE SEQUENCE [LARGE SCALE GENOMIC DNA]</scope>
    <source>
        <strain evidence="3">cv. Goldsmith</strain>
    </source>
</reference>
<dbReference type="AlphaFoldDB" id="A0A2G5DTD8"/>
<dbReference type="STRING" id="218851.A0A2G5DTD8"/>
<dbReference type="OrthoDB" id="1925139at2759"/>
<evidence type="ECO:0000256" key="1">
    <source>
        <dbReference type="SAM" id="MobiDB-lite"/>
    </source>
</evidence>
<sequence length="513" mass="55679">MLATRKINPVMGASMYKACGTTAVSTSRSSKATLPTQKKDKSSLERVKESALQDKKSEILPCNSLSTNGVLSTSASSTSGGNTAADVTANAPAPILASGGIASAVVLGPGSGYSVLDTSAFAIGSSPTKYSSPRKKQLIRRPSLSLPKTGVGIGTGRFSVVGCDSNQSLSSVPLSSGCAIVEAPTVSNLAKGNTSGSDDRIETHGVMQPPLSPVRNRVMLPEISKVSGTTDLTEVPGEQWRIARSFSRTKMTEHVNPDTVLANSDKQEPKETTLRTLKNDDSMMVPKPLISKDSGPFVDASMVSRIMIPVAESSKGPICPINRSADGHLVYTRKKFKQEPLLKNNNYEKDTNIGYTQQDHQEQQSFQQQAQNEGIKIPCFTTVAPIAVTAPMVSDGASSPFLVRPLDELQSREPNHPTNSLSLSHPAFQRMNEQHWRARFLQLETKLRNCDHSSHEEYIQMFQRLPSVDHREHVVELERRAVKLLVEEGNELLMMRHLNVLGKPASIVLPTEK</sequence>
<organism evidence="2 3">
    <name type="scientific">Aquilegia coerulea</name>
    <name type="common">Rocky mountain columbine</name>
    <dbReference type="NCBI Taxonomy" id="218851"/>
    <lineage>
        <taxon>Eukaryota</taxon>
        <taxon>Viridiplantae</taxon>
        <taxon>Streptophyta</taxon>
        <taxon>Embryophyta</taxon>
        <taxon>Tracheophyta</taxon>
        <taxon>Spermatophyta</taxon>
        <taxon>Magnoliopsida</taxon>
        <taxon>Ranunculales</taxon>
        <taxon>Ranunculaceae</taxon>
        <taxon>Thalictroideae</taxon>
        <taxon>Aquilegia</taxon>
    </lineage>
</organism>